<accession>A0A6C0HY11</accession>
<evidence type="ECO:0000313" key="2">
    <source>
        <dbReference type="EMBL" id="QHT85036.1"/>
    </source>
</evidence>
<reference evidence="2" key="1">
    <citation type="journal article" date="2020" name="Nature">
        <title>Giant virus diversity and host interactions through global metagenomics.</title>
        <authorList>
            <person name="Schulz F."/>
            <person name="Roux S."/>
            <person name="Paez-Espino D."/>
            <person name="Jungbluth S."/>
            <person name="Walsh D.A."/>
            <person name="Denef V.J."/>
            <person name="McMahon K.D."/>
            <person name="Konstantinidis K.T."/>
            <person name="Eloe-Fadrosh E.A."/>
            <person name="Kyrpides N.C."/>
            <person name="Woyke T."/>
        </authorList>
    </citation>
    <scope>NUCLEOTIDE SEQUENCE</scope>
    <source>
        <strain evidence="2">GVMAG-M-3300023184-178</strain>
    </source>
</reference>
<feature type="transmembrane region" description="Helical" evidence="1">
    <location>
        <begin position="35"/>
        <end position="54"/>
    </location>
</feature>
<keyword evidence="1" id="KW-1133">Transmembrane helix</keyword>
<protein>
    <submittedName>
        <fullName evidence="2">Uncharacterized protein</fullName>
    </submittedName>
</protein>
<keyword evidence="1" id="KW-0812">Transmembrane</keyword>
<keyword evidence="1" id="KW-0472">Membrane</keyword>
<organism evidence="2">
    <name type="scientific">viral metagenome</name>
    <dbReference type="NCBI Taxonomy" id="1070528"/>
    <lineage>
        <taxon>unclassified sequences</taxon>
        <taxon>metagenomes</taxon>
        <taxon>organismal metagenomes</taxon>
    </lineage>
</organism>
<proteinExistence type="predicted"/>
<feature type="transmembrane region" description="Helical" evidence="1">
    <location>
        <begin position="6"/>
        <end position="23"/>
    </location>
</feature>
<dbReference type="AlphaFoldDB" id="A0A6C0HY11"/>
<evidence type="ECO:0000256" key="1">
    <source>
        <dbReference type="SAM" id="Phobius"/>
    </source>
</evidence>
<name>A0A6C0HY11_9ZZZZ</name>
<sequence>MSSIFVNAGIIAVIFFIVKFIEMRVIDKESKPLKLLIRDTLFVYFSVIAGNFIIDQISPSMLQEAGEVVSNPAVFTDNPGF</sequence>
<dbReference type="EMBL" id="MN740030">
    <property type="protein sequence ID" value="QHT85036.1"/>
    <property type="molecule type" value="Genomic_DNA"/>
</dbReference>